<accession>A0ABQ9D2W8</accession>
<gene>
    <name evidence="1" type="ORF">WISP_106515</name>
</gene>
<reference evidence="1" key="1">
    <citation type="submission" date="2019-10" db="EMBL/GenBank/DDBJ databases">
        <authorList>
            <person name="Soares A.E.R."/>
            <person name="Aleixo A."/>
            <person name="Schneider P."/>
            <person name="Miyaki C.Y."/>
            <person name="Schneider M.P."/>
            <person name="Mello C."/>
            <person name="Vasconcelos A.T.R."/>
        </authorList>
    </citation>
    <scope>NUCLEOTIDE SEQUENCE</scope>
    <source>
        <tissue evidence="1">Muscle</tissue>
    </source>
</reference>
<protein>
    <submittedName>
        <fullName evidence="1">Uncharacterized protein</fullName>
    </submittedName>
</protein>
<keyword evidence="2" id="KW-1185">Reference proteome</keyword>
<dbReference type="PANTHER" id="PTHR33395">
    <property type="entry name" value="TRANSCRIPTASE, PUTATIVE-RELATED-RELATED"/>
    <property type="match status" value="1"/>
</dbReference>
<proteinExistence type="predicted"/>
<evidence type="ECO:0000313" key="2">
    <source>
        <dbReference type="Proteomes" id="UP001145742"/>
    </source>
</evidence>
<dbReference type="EMBL" id="WHWB01034388">
    <property type="protein sequence ID" value="KAJ7410728.1"/>
    <property type="molecule type" value="Genomic_DNA"/>
</dbReference>
<organism evidence="1 2">
    <name type="scientific">Willisornis vidua</name>
    <name type="common">Xingu scale-backed antbird</name>
    <dbReference type="NCBI Taxonomy" id="1566151"/>
    <lineage>
        <taxon>Eukaryota</taxon>
        <taxon>Metazoa</taxon>
        <taxon>Chordata</taxon>
        <taxon>Craniata</taxon>
        <taxon>Vertebrata</taxon>
        <taxon>Euteleostomi</taxon>
        <taxon>Archelosauria</taxon>
        <taxon>Archosauria</taxon>
        <taxon>Dinosauria</taxon>
        <taxon>Saurischia</taxon>
        <taxon>Theropoda</taxon>
        <taxon>Coelurosauria</taxon>
        <taxon>Aves</taxon>
        <taxon>Neognathae</taxon>
        <taxon>Neoaves</taxon>
        <taxon>Telluraves</taxon>
        <taxon>Australaves</taxon>
        <taxon>Passeriformes</taxon>
        <taxon>Thamnophilidae</taxon>
        <taxon>Willisornis</taxon>
    </lineage>
</organism>
<evidence type="ECO:0000313" key="1">
    <source>
        <dbReference type="EMBL" id="KAJ7410728.1"/>
    </source>
</evidence>
<name>A0ABQ9D2W8_9PASS</name>
<sequence>MDPCKSMGPNEIHPRILKELADAIAKLLSMIFEWSWESRDILTDWKLANIVPVFKEILLDKMSRTQLDKHIMLWRSNWLMGRAQRIIVNGVTSDW</sequence>
<comment type="caution">
    <text evidence="1">The sequence shown here is derived from an EMBL/GenBank/DDBJ whole genome shotgun (WGS) entry which is preliminary data.</text>
</comment>
<dbReference type="Proteomes" id="UP001145742">
    <property type="component" value="Unassembled WGS sequence"/>
</dbReference>
<dbReference type="PANTHER" id="PTHR33395:SF22">
    <property type="entry name" value="REVERSE TRANSCRIPTASE DOMAIN-CONTAINING PROTEIN"/>
    <property type="match status" value="1"/>
</dbReference>